<keyword evidence="7 13" id="KW-0560">Oxidoreductase</keyword>
<keyword evidence="6" id="KW-0752">Steroid biosynthesis</keyword>
<dbReference type="PRINTS" id="PR00406">
    <property type="entry name" value="CYTB5RDTASE"/>
</dbReference>
<keyword evidence="14" id="KW-0472">Membrane</keyword>
<dbReference type="GO" id="GO:0090524">
    <property type="term" value="F:cytochrome-b5 reductase activity, acting on NADH"/>
    <property type="evidence" value="ECO:0007669"/>
    <property type="project" value="UniProtKB-EC"/>
</dbReference>
<dbReference type="GO" id="GO:0071949">
    <property type="term" value="F:FAD binding"/>
    <property type="evidence" value="ECO:0007669"/>
    <property type="project" value="TreeGrafter"/>
</dbReference>
<dbReference type="GO" id="GO:0016126">
    <property type="term" value="P:sterol biosynthetic process"/>
    <property type="evidence" value="ECO:0007669"/>
    <property type="project" value="UniProtKB-KW"/>
</dbReference>
<comment type="catalytic activity">
    <reaction evidence="13">
        <text>2 Fe(III)-[cytochrome b5] + NADH = 2 Fe(II)-[cytochrome b5] + NAD(+) + H(+)</text>
        <dbReference type="Rhea" id="RHEA:46680"/>
        <dbReference type="Rhea" id="RHEA-COMP:10438"/>
        <dbReference type="Rhea" id="RHEA-COMP:10439"/>
        <dbReference type="ChEBI" id="CHEBI:15378"/>
        <dbReference type="ChEBI" id="CHEBI:29033"/>
        <dbReference type="ChEBI" id="CHEBI:29034"/>
        <dbReference type="ChEBI" id="CHEBI:57540"/>
        <dbReference type="ChEBI" id="CHEBI:57945"/>
        <dbReference type="EC" id="1.6.2.2"/>
    </reaction>
</comment>
<keyword evidence="14" id="KW-0812">Transmembrane</keyword>
<evidence type="ECO:0000256" key="1">
    <source>
        <dbReference type="ARBA" id="ARBA00001974"/>
    </source>
</evidence>
<evidence type="ECO:0000313" key="16">
    <source>
        <dbReference type="EMBL" id="OWF37344.1"/>
    </source>
</evidence>
<feature type="binding site" evidence="12">
    <location>
        <position position="131"/>
    </location>
    <ligand>
        <name>FAD</name>
        <dbReference type="ChEBI" id="CHEBI:57692"/>
    </ligand>
</feature>
<feature type="domain" description="FAD-binding FR-type" evidence="15">
    <location>
        <begin position="43"/>
        <end position="155"/>
    </location>
</feature>
<keyword evidence="3" id="KW-0444">Lipid biosynthesis</keyword>
<feature type="binding site" evidence="12">
    <location>
        <position position="130"/>
    </location>
    <ligand>
        <name>FAD</name>
        <dbReference type="ChEBI" id="CHEBI:57692"/>
    </ligand>
</feature>
<keyword evidence="4 12" id="KW-0285">Flavoprotein</keyword>
<evidence type="ECO:0000256" key="6">
    <source>
        <dbReference type="ARBA" id="ARBA00022955"/>
    </source>
</evidence>
<dbReference type="PANTHER" id="PTHR19370">
    <property type="entry name" value="NADH-CYTOCHROME B5 REDUCTASE"/>
    <property type="match status" value="1"/>
</dbReference>
<dbReference type="InterPro" id="IPR017938">
    <property type="entry name" value="Riboflavin_synthase-like_b-brl"/>
</dbReference>
<keyword evidence="8" id="KW-0756">Sterol biosynthesis</keyword>
<evidence type="ECO:0000259" key="15">
    <source>
        <dbReference type="PROSITE" id="PS51384"/>
    </source>
</evidence>
<feature type="binding site" evidence="12">
    <location>
        <position position="95"/>
    </location>
    <ligand>
        <name>FAD</name>
        <dbReference type="ChEBI" id="CHEBI:57692"/>
    </ligand>
</feature>
<evidence type="ECO:0000256" key="10">
    <source>
        <dbReference type="ARBA" id="ARBA00023166"/>
    </source>
</evidence>
<gene>
    <name evidence="16" type="ORF">KP79_PYT18363</name>
</gene>
<dbReference type="CDD" id="cd06183">
    <property type="entry name" value="cyt_b5_reduct_like"/>
    <property type="match status" value="1"/>
</dbReference>
<dbReference type="Pfam" id="PF00175">
    <property type="entry name" value="NAD_binding_1"/>
    <property type="match status" value="1"/>
</dbReference>
<feature type="binding site" evidence="12">
    <location>
        <position position="112"/>
    </location>
    <ligand>
        <name>FAD</name>
        <dbReference type="ChEBI" id="CHEBI:57692"/>
    </ligand>
</feature>
<dbReference type="Proteomes" id="UP000242188">
    <property type="component" value="Unassembled WGS sequence"/>
</dbReference>
<protein>
    <recommendedName>
        <fullName evidence="13">NADH-cytochrome b5 reductase</fullName>
        <ecNumber evidence="13">1.6.2.2</ecNumber>
    </recommendedName>
</protein>
<keyword evidence="17" id="KW-1185">Reference proteome</keyword>
<evidence type="ECO:0000256" key="2">
    <source>
        <dbReference type="ARBA" id="ARBA00006105"/>
    </source>
</evidence>
<evidence type="ECO:0000256" key="4">
    <source>
        <dbReference type="ARBA" id="ARBA00022630"/>
    </source>
</evidence>
<dbReference type="InterPro" id="IPR017927">
    <property type="entry name" value="FAD-bd_FR_type"/>
</dbReference>
<evidence type="ECO:0000256" key="5">
    <source>
        <dbReference type="ARBA" id="ARBA00022827"/>
    </source>
</evidence>
<dbReference type="FunFam" id="2.40.30.10:FF:000021">
    <property type="entry name" value="NADH-cytochrome b5 reductase"/>
    <property type="match status" value="1"/>
</dbReference>
<dbReference type="STRING" id="6573.A0A210PLK3"/>
<dbReference type="EC" id="1.6.2.2" evidence="13"/>
<dbReference type="SUPFAM" id="SSF63380">
    <property type="entry name" value="Riboflavin synthase domain-like"/>
    <property type="match status" value="1"/>
</dbReference>
<evidence type="ECO:0000256" key="7">
    <source>
        <dbReference type="ARBA" id="ARBA00023002"/>
    </source>
</evidence>
<dbReference type="PANTHER" id="PTHR19370:SF185">
    <property type="entry name" value="NADH-CYTOCHROME B5 REDUCTASE"/>
    <property type="match status" value="1"/>
</dbReference>
<dbReference type="InterPro" id="IPR001433">
    <property type="entry name" value="OxRdtase_FAD/NAD-bd"/>
</dbReference>
<feature type="binding site" evidence="12">
    <location>
        <position position="96"/>
    </location>
    <ligand>
        <name>FAD</name>
        <dbReference type="ChEBI" id="CHEBI:57692"/>
    </ligand>
</feature>
<accession>A0A210PLK3</accession>
<keyword evidence="5 12" id="KW-0274">FAD</keyword>
<dbReference type="Pfam" id="PF00970">
    <property type="entry name" value="FAD_binding_6"/>
    <property type="match status" value="1"/>
</dbReference>
<keyword evidence="10" id="KW-1207">Sterol metabolism</keyword>
<evidence type="ECO:0000313" key="17">
    <source>
        <dbReference type="Proteomes" id="UP000242188"/>
    </source>
</evidence>
<evidence type="ECO:0000256" key="11">
    <source>
        <dbReference type="ARBA" id="ARBA00023221"/>
    </source>
</evidence>
<dbReference type="GO" id="GO:0005739">
    <property type="term" value="C:mitochondrion"/>
    <property type="evidence" value="ECO:0007669"/>
    <property type="project" value="TreeGrafter"/>
</dbReference>
<keyword evidence="6" id="KW-0443">Lipid metabolism</keyword>
<name>A0A210PLK3_MIZYE</name>
<evidence type="ECO:0000256" key="12">
    <source>
        <dbReference type="PIRSR" id="PIRSR601834-1"/>
    </source>
</evidence>
<proteinExistence type="inferred from homology"/>
<dbReference type="Gene3D" id="3.40.50.80">
    <property type="entry name" value="Nucleotide-binding domain of ferredoxin-NADP reductase (FNR) module"/>
    <property type="match status" value="1"/>
</dbReference>
<dbReference type="PROSITE" id="PS51384">
    <property type="entry name" value="FAD_FR"/>
    <property type="match status" value="1"/>
</dbReference>
<evidence type="ECO:0000256" key="14">
    <source>
        <dbReference type="SAM" id="Phobius"/>
    </source>
</evidence>
<feature type="binding site" evidence="12">
    <location>
        <position position="129"/>
    </location>
    <ligand>
        <name>FAD</name>
        <dbReference type="ChEBI" id="CHEBI:57692"/>
    </ligand>
</feature>
<dbReference type="SUPFAM" id="SSF52343">
    <property type="entry name" value="Ferredoxin reductase-like, C-terminal NADP-linked domain"/>
    <property type="match status" value="1"/>
</dbReference>
<comment type="similarity">
    <text evidence="2 13">Belongs to the flavoprotein pyridine nucleotide cytochrome reductase family.</text>
</comment>
<evidence type="ECO:0000256" key="9">
    <source>
        <dbReference type="ARBA" id="ARBA00023027"/>
    </source>
</evidence>
<evidence type="ECO:0000256" key="3">
    <source>
        <dbReference type="ARBA" id="ARBA00022516"/>
    </source>
</evidence>
<keyword evidence="11" id="KW-0753">Steroid metabolism</keyword>
<comment type="cofactor">
    <cofactor evidence="1 12 13">
        <name>FAD</name>
        <dbReference type="ChEBI" id="CHEBI:57692"/>
    </cofactor>
</comment>
<dbReference type="EMBL" id="NEDP02005591">
    <property type="protein sequence ID" value="OWF37344.1"/>
    <property type="molecule type" value="Genomic_DNA"/>
</dbReference>
<dbReference type="InterPro" id="IPR001709">
    <property type="entry name" value="Flavoprot_Pyr_Nucl_cyt_Rdtase"/>
</dbReference>
<organism evidence="16 17">
    <name type="scientific">Mizuhopecten yessoensis</name>
    <name type="common">Japanese scallop</name>
    <name type="synonym">Patinopecten yessoensis</name>
    <dbReference type="NCBI Taxonomy" id="6573"/>
    <lineage>
        <taxon>Eukaryota</taxon>
        <taxon>Metazoa</taxon>
        <taxon>Spiralia</taxon>
        <taxon>Lophotrochozoa</taxon>
        <taxon>Mollusca</taxon>
        <taxon>Bivalvia</taxon>
        <taxon>Autobranchia</taxon>
        <taxon>Pteriomorphia</taxon>
        <taxon>Pectinida</taxon>
        <taxon>Pectinoidea</taxon>
        <taxon>Pectinidae</taxon>
        <taxon>Mizuhopecten</taxon>
    </lineage>
</organism>
<dbReference type="InterPro" id="IPR039261">
    <property type="entry name" value="FNR_nucleotide-bd"/>
</dbReference>
<dbReference type="PRINTS" id="PR00371">
    <property type="entry name" value="FPNCR"/>
</dbReference>
<comment type="caution">
    <text evidence="16">The sequence shown here is derived from an EMBL/GenBank/DDBJ whole genome shotgun (WGS) entry which is preliminary data.</text>
</comment>
<feature type="binding site" evidence="12">
    <location>
        <position position="117"/>
    </location>
    <ligand>
        <name>FAD</name>
        <dbReference type="ChEBI" id="CHEBI:57692"/>
    </ligand>
</feature>
<feature type="binding site" evidence="12">
    <location>
        <position position="97"/>
    </location>
    <ligand>
        <name>FAD</name>
        <dbReference type="ChEBI" id="CHEBI:57692"/>
    </ligand>
</feature>
<dbReference type="InterPro" id="IPR008333">
    <property type="entry name" value="Cbr1-like_FAD-bd_dom"/>
</dbReference>
<dbReference type="OrthoDB" id="432685at2759"/>
<sequence>MSQEAWAIPVVIGVGVVAVTAILAKIFLFGKKKKPLVTLEDPNTKYSLKLIDKEEVSHDTRRFRFALPSTGHILGLPVGQHIYLTARIDGQLIIRPYTPVSSDDDKGCMDLVIKVYFKNVHPKFPEGGKMSQYLEAMSVGDYIDVRGPNGLLKYTGPGEFSIRPDKKTQPDTYTAKKLGMIAGGTGITPMLQLIRQVFKDPKDKTELSLLFANQTEDDILLRNELEDIAAEHPTRFHLWYTLDRPSEDWTYSKGFVSADMIKDHLPGPGDSTMIIMCGPPPMINFACIPNLEKLGYSPEMRFAY</sequence>
<feature type="transmembrane region" description="Helical" evidence="14">
    <location>
        <begin position="6"/>
        <end position="28"/>
    </location>
</feature>
<keyword evidence="14" id="KW-1133">Transmembrane helix</keyword>
<keyword evidence="9 13" id="KW-0520">NAD</keyword>
<feature type="binding site" evidence="12">
    <location>
        <position position="114"/>
    </location>
    <ligand>
        <name>FAD</name>
        <dbReference type="ChEBI" id="CHEBI:57692"/>
    </ligand>
</feature>
<reference evidence="16 17" key="1">
    <citation type="journal article" date="2017" name="Nat. Ecol. Evol.">
        <title>Scallop genome provides insights into evolution of bilaterian karyotype and development.</title>
        <authorList>
            <person name="Wang S."/>
            <person name="Zhang J."/>
            <person name="Jiao W."/>
            <person name="Li J."/>
            <person name="Xun X."/>
            <person name="Sun Y."/>
            <person name="Guo X."/>
            <person name="Huan P."/>
            <person name="Dong B."/>
            <person name="Zhang L."/>
            <person name="Hu X."/>
            <person name="Sun X."/>
            <person name="Wang J."/>
            <person name="Zhao C."/>
            <person name="Wang Y."/>
            <person name="Wang D."/>
            <person name="Huang X."/>
            <person name="Wang R."/>
            <person name="Lv J."/>
            <person name="Li Y."/>
            <person name="Zhang Z."/>
            <person name="Liu B."/>
            <person name="Lu W."/>
            <person name="Hui Y."/>
            <person name="Liang J."/>
            <person name="Zhou Z."/>
            <person name="Hou R."/>
            <person name="Li X."/>
            <person name="Liu Y."/>
            <person name="Li H."/>
            <person name="Ning X."/>
            <person name="Lin Y."/>
            <person name="Zhao L."/>
            <person name="Xing Q."/>
            <person name="Dou J."/>
            <person name="Li Y."/>
            <person name="Mao J."/>
            <person name="Guo H."/>
            <person name="Dou H."/>
            <person name="Li T."/>
            <person name="Mu C."/>
            <person name="Jiang W."/>
            <person name="Fu Q."/>
            <person name="Fu X."/>
            <person name="Miao Y."/>
            <person name="Liu J."/>
            <person name="Yu Q."/>
            <person name="Li R."/>
            <person name="Liao H."/>
            <person name="Li X."/>
            <person name="Kong Y."/>
            <person name="Jiang Z."/>
            <person name="Chourrout D."/>
            <person name="Li R."/>
            <person name="Bao Z."/>
        </authorList>
    </citation>
    <scope>NUCLEOTIDE SEQUENCE [LARGE SCALE GENOMIC DNA]</scope>
    <source>
        <strain evidence="16 17">PY_sf001</strain>
    </source>
</reference>
<feature type="binding site" evidence="12">
    <location>
        <position position="188"/>
    </location>
    <ligand>
        <name>FAD</name>
        <dbReference type="ChEBI" id="CHEBI:57692"/>
    </ligand>
</feature>
<dbReference type="InterPro" id="IPR001834">
    <property type="entry name" value="CBR-like"/>
</dbReference>
<dbReference type="FunFam" id="3.40.50.80:FF:000005">
    <property type="entry name" value="NADH-cytochrome b5 reductase"/>
    <property type="match status" value="1"/>
</dbReference>
<dbReference type="AlphaFoldDB" id="A0A210PLK3"/>
<evidence type="ECO:0000256" key="8">
    <source>
        <dbReference type="ARBA" id="ARBA00023011"/>
    </source>
</evidence>
<dbReference type="Gene3D" id="2.40.30.10">
    <property type="entry name" value="Translation factors"/>
    <property type="match status" value="1"/>
</dbReference>
<evidence type="ECO:0000256" key="13">
    <source>
        <dbReference type="RuleBase" id="RU361226"/>
    </source>
</evidence>